<organism evidence="1 2">
    <name type="scientific">Mycobacterium colombiense</name>
    <dbReference type="NCBI Taxonomy" id="339268"/>
    <lineage>
        <taxon>Bacteria</taxon>
        <taxon>Bacillati</taxon>
        <taxon>Actinomycetota</taxon>
        <taxon>Actinomycetes</taxon>
        <taxon>Mycobacteriales</taxon>
        <taxon>Mycobacteriaceae</taxon>
        <taxon>Mycobacterium</taxon>
        <taxon>Mycobacterium avium complex (MAC)</taxon>
    </lineage>
</organism>
<comment type="caution">
    <text evidence="1">The sequence shown here is derived from an EMBL/GenBank/DDBJ whole genome shotgun (WGS) entry which is preliminary data.</text>
</comment>
<name>A0A329KDK4_9MYCO</name>
<evidence type="ECO:0000313" key="1">
    <source>
        <dbReference type="EMBL" id="RAU93105.1"/>
    </source>
</evidence>
<dbReference type="Proteomes" id="UP000250347">
    <property type="component" value="Unassembled WGS sequence"/>
</dbReference>
<dbReference type="AlphaFoldDB" id="A0A329KDK4"/>
<proteinExistence type="predicted"/>
<sequence length="79" mass="8817">MEKLLDWPMKRAVPRNGCGVIETLPVARQAYIVQVRLGPQSIVIGVVQPEAVMAVKVRIKPRTTLYFRPDMTTPSVGEI</sequence>
<reference evidence="1 2" key="1">
    <citation type="submission" date="2018-06" db="EMBL/GenBank/DDBJ databases">
        <title>NTM in soil in Japan.</title>
        <authorList>
            <person name="Ohya K."/>
        </authorList>
    </citation>
    <scope>NUCLEOTIDE SEQUENCE [LARGE SCALE GENOMIC DNA]</scope>
    <source>
        <strain evidence="1 2">GF76</strain>
    </source>
</reference>
<gene>
    <name evidence="1" type="ORF">DQP58_17065</name>
</gene>
<dbReference type="EMBL" id="QMEU01000055">
    <property type="protein sequence ID" value="RAU93105.1"/>
    <property type="molecule type" value="Genomic_DNA"/>
</dbReference>
<accession>A0A329KDK4</accession>
<protein>
    <submittedName>
        <fullName evidence="1">Uncharacterized protein</fullName>
    </submittedName>
</protein>
<evidence type="ECO:0000313" key="2">
    <source>
        <dbReference type="Proteomes" id="UP000250347"/>
    </source>
</evidence>